<sequence>MADPTFLPATKLALELPTHSDARGTDSTPRSRRFRFAWTRFSVGVLGCIGALGLYEEVSQPRYLRPSAFVLELAQSLGEPTFLDIRLYERNLPQHTRVPPGSEPPRYLGCRISSLNNVLQEQLLNTHLAYLAERAYVFPPYVARDHPPFPDRLPNGLRHWLHVPMNAVLAGPTAGAPLADEDSLVRRAVSVEWWKAVCSEEDIVVVKAHEAVAEMGLHARSGGLETMDKWAGMLWRMSARCVCIEEGMPFDTTFTDSDKMLELWPSYSQSPGLKRFAWSPLITAALSRNFHLLGSDAPPAALTPTAKNPDDSPSYPPYRASAPPIPGLLGIHAWNYNTWNQLGDPGALARQANGNASTLPVLPDFFDVPAGMSRCDAVLAHCWPSSEAIIQRAHIVRRGAATKDMRRVYIVLNSEREWVEALAAGLRADGWEVVSSSFDLDLTLEEQAVAQAVDMSALASAESFIGVGFSSLTSNVVQIRLAGGREPRTIHFWPPPPRPPPSIPSSDITGQIGVPIHVCISGGTACCRCVVPQHPHRAAYNVTQVPGQQRGTKHRNINVCTANGNRPPNGVIPREIAHQLAYFDFTLQLSNLAMDPFIKMYNKSGFVADIGPFIEGSVRIRKPEYLPFQNSSMVMSLVNIQGPGGYVVEWVLQTADEHDVGMWGWYRKPPVLGAWKNPGEWHWNYHEIVSSQIAHNTEVAAIILICGITIYEGMGTSLTRTW</sequence>
<reference evidence="1" key="1">
    <citation type="submission" date="2023-03" db="EMBL/GenBank/DDBJ databases">
        <title>Massive genome expansion in bonnet fungi (Mycena s.s.) driven by repeated elements and novel gene families across ecological guilds.</title>
        <authorList>
            <consortium name="Lawrence Berkeley National Laboratory"/>
            <person name="Harder C.B."/>
            <person name="Miyauchi S."/>
            <person name="Viragh M."/>
            <person name="Kuo A."/>
            <person name="Thoen E."/>
            <person name="Andreopoulos B."/>
            <person name="Lu D."/>
            <person name="Skrede I."/>
            <person name="Drula E."/>
            <person name="Henrissat B."/>
            <person name="Morin E."/>
            <person name="Kohler A."/>
            <person name="Barry K."/>
            <person name="LaButti K."/>
            <person name="Morin E."/>
            <person name="Salamov A."/>
            <person name="Lipzen A."/>
            <person name="Mereny Z."/>
            <person name="Hegedus B."/>
            <person name="Baldrian P."/>
            <person name="Stursova M."/>
            <person name="Weitz H."/>
            <person name="Taylor A."/>
            <person name="Grigoriev I.V."/>
            <person name="Nagy L.G."/>
            <person name="Martin F."/>
            <person name="Kauserud H."/>
        </authorList>
    </citation>
    <scope>NUCLEOTIDE SEQUENCE</scope>
    <source>
        <strain evidence="1">CBHHK182m</strain>
    </source>
</reference>
<protein>
    <submittedName>
        <fullName evidence="1">Uncharacterized protein</fullName>
    </submittedName>
</protein>
<comment type="caution">
    <text evidence="1">The sequence shown here is derived from an EMBL/GenBank/DDBJ whole genome shotgun (WGS) entry which is preliminary data.</text>
</comment>
<dbReference type="Gene3D" id="3.40.50.11350">
    <property type="match status" value="1"/>
</dbReference>
<evidence type="ECO:0000313" key="2">
    <source>
        <dbReference type="Proteomes" id="UP001215598"/>
    </source>
</evidence>
<dbReference type="AlphaFoldDB" id="A0AAD7NXW1"/>
<gene>
    <name evidence="1" type="ORF">B0H16DRAFT_1710997</name>
</gene>
<proteinExistence type="predicted"/>
<name>A0AAD7NXW1_9AGAR</name>
<accession>A0AAD7NXW1</accession>
<evidence type="ECO:0000313" key="1">
    <source>
        <dbReference type="EMBL" id="KAJ7779743.1"/>
    </source>
</evidence>
<dbReference type="Proteomes" id="UP001215598">
    <property type="component" value="Unassembled WGS sequence"/>
</dbReference>
<organism evidence="1 2">
    <name type="scientific">Mycena metata</name>
    <dbReference type="NCBI Taxonomy" id="1033252"/>
    <lineage>
        <taxon>Eukaryota</taxon>
        <taxon>Fungi</taxon>
        <taxon>Dikarya</taxon>
        <taxon>Basidiomycota</taxon>
        <taxon>Agaricomycotina</taxon>
        <taxon>Agaricomycetes</taxon>
        <taxon>Agaricomycetidae</taxon>
        <taxon>Agaricales</taxon>
        <taxon>Marasmiineae</taxon>
        <taxon>Mycenaceae</taxon>
        <taxon>Mycena</taxon>
    </lineage>
</organism>
<keyword evidence="2" id="KW-1185">Reference proteome</keyword>
<dbReference type="EMBL" id="JARKIB010000005">
    <property type="protein sequence ID" value="KAJ7779743.1"/>
    <property type="molecule type" value="Genomic_DNA"/>
</dbReference>